<proteinExistence type="inferred from homology"/>
<dbReference type="InterPro" id="IPR058750">
    <property type="entry name" value="TPR_Epg5"/>
</dbReference>
<reference evidence="4" key="2">
    <citation type="submission" date="2025-09" db="UniProtKB">
        <authorList>
            <consortium name="Ensembl"/>
        </authorList>
    </citation>
    <scope>IDENTIFICATION</scope>
</reference>
<organism evidence="4 5">
    <name type="scientific">Hippocampus comes</name>
    <name type="common">Tiger tail seahorse</name>
    <dbReference type="NCBI Taxonomy" id="109280"/>
    <lineage>
        <taxon>Eukaryota</taxon>
        <taxon>Metazoa</taxon>
        <taxon>Chordata</taxon>
        <taxon>Craniata</taxon>
        <taxon>Vertebrata</taxon>
        <taxon>Euteleostomi</taxon>
        <taxon>Actinopterygii</taxon>
        <taxon>Neopterygii</taxon>
        <taxon>Teleostei</taxon>
        <taxon>Neoteleostei</taxon>
        <taxon>Acanthomorphata</taxon>
        <taxon>Syngnathiaria</taxon>
        <taxon>Syngnathiformes</taxon>
        <taxon>Syngnathoidei</taxon>
        <taxon>Syngnathidae</taxon>
        <taxon>Hippocampus</taxon>
    </lineage>
</organism>
<feature type="domain" description="Epg5-like TPR" evidence="3">
    <location>
        <begin position="96"/>
        <end position="293"/>
    </location>
</feature>
<dbReference type="STRING" id="109280.ENSHCOP00000012552"/>
<evidence type="ECO:0000256" key="1">
    <source>
        <dbReference type="ARBA" id="ARBA00010948"/>
    </source>
</evidence>
<evidence type="ECO:0000313" key="4">
    <source>
        <dbReference type="Ensembl" id="ENSHCOP00000012552.1"/>
    </source>
</evidence>
<dbReference type="PANTHER" id="PTHR31139:SF4">
    <property type="entry name" value="ECTOPIC P GRANULES PROTEIN 5 HOMOLOG"/>
    <property type="match status" value="1"/>
</dbReference>
<protein>
    <recommendedName>
        <fullName evidence="3">Epg5-like TPR domain-containing protein</fullName>
    </recommendedName>
</protein>
<evidence type="ECO:0000313" key="5">
    <source>
        <dbReference type="Proteomes" id="UP000264820"/>
    </source>
</evidence>
<comment type="similarity">
    <text evidence="1">Belongs to the EPG5 family.</text>
</comment>
<evidence type="ECO:0000259" key="3">
    <source>
        <dbReference type="Pfam" id="PF26573"/>
    </source>
</evidence>
<sequence length="340" mass="39052">MIIFFSGSQPSHVGAAAVLEFWVGILTQQNLWYRDKTVLFLMDQLCCAAFIHQQEECLLKLLDCLNSVSDRIMLWVTMEIEVWFAWLVLNMEGTFEEDSQLRRCVENELLLEPNVSPEQALKRAQQRLKLPVTPSLQRLQIYRWAWQALATPPDHPLVPLVWQKFLQLYLRQPGPDYGLAAGGCIGRRFFQASTQATLLRDLRQRIQTVSDFHHAASQALKVPPALIASGDHQGHQRRSYFTSPQLHTELVRLFSVFAVWLDDESLQKQEVYLPSLPPEYEPHRLAQVMQQQQVCLILLEEGVKYFNIISHTIKHYAFKNQIHFCLGTMAGVCGPRASAV</sequence>
<dbReference type="GO" id="GO:0005737">
    <property type="term" value="C:cytoplasm"/>
    <property type="evidence" value="ECO:0007669"/>
    <property type="project" value="TreeGrafter"/>
</dbReference>
<accession>A0A3Q2YGQ1</accession>
<keyword evidence="5" id="KW-1185">Reference proteome</keyword>
<dbReference type="Pfam" id="PF26573">
    <property type="entry name" value="TPR_Epg5_2"/>
    <property type="match status" value="1"/>
</dbReference>
<dbReference type="Ensembl" id="ENSHCOT00000026974.1">
    <property type="protein sequence ID" value="ENSHCOP00000012552.1"/>
    <property type="gene ID" value="ENSHCOG00000015591.1"/>
</dbReference>
<dbReference type="OMA" id="VMQRQQV"/>
<dbReference type="AlphaFoldDB" id="A0A3Q2YGQ1"/>
<evidence type="ECO:0000256" key="2">
    <source>
        <dbReference type="ARBA" id="ARBA00023006"/>
    </source>
</evidence>
<name>A0A3Q2YGQ1_HIPCM</name>
<dbReference type="PANTHER" id="PTHR31139">
    <property type="entry name" value="ECTOPIC P GRANULES PROTEIN 5 HOMOLOG"/>
    <property type="match status" value="1"/>
</dbReference>
<reference evidence="4" key="1">
    <citation type="submission" date="2025-08" db="UniProtKB">
        <authorList>
            <consortium name="Ensembl"/>
        </authorList>
    </citation>
    <scope>IDENTIFICATION</scope>
</reference>
<dbReference type="Proteomes" id="UP000264820">
    <property type="component" value="Unplaced"/>
</dbReference>
<keyword evidence="2" id="KW-0072">Autophagy</keyword>
<dbReference type="GO" id="GO:0097352">
    <property type="term" value="P:autophagosome maturation"/>
    <property type="evidence" value="ECO:0007669"/>
    <property type="project" value="TreeGrafter"/>
</dbReference>
<dbReference type="GeneTree" id="ENSGT00390000007354"/>
<dbReference type="InterPro" id="IPR051436">
    <property type="entry name" value="Autophagy-related_EPG5"/>
</dbReference>